<dbReference type="InterPro" id="IPR013632">
    <property type="entry name" value="Rad51_C"/>
</dbReference>
<dbReference type="GO" id="GO:0008821">
    <property type="term" value="F:crossover junction DNA endonuclease activity"/>
    <property type="evidence" value="ECO:0007669"/>
    <property type="project" value="TreeGrafter"/>
</dbReference>
<dbReference type="InterPro" id="IPR016467">
    <property type="entry name" value="DNA_recomb/repair_RecA-like"/>
</dbReference>
<dbReference type="EnsemblMetazoa" id="tetur01g13350.1">
    <property type="protein sequence ID" value="tetur01g13350.1"/>
    <property type="gene ID" value="tetur01g13350"/>
</dbReference>
<feature type="domain" description="RecA family profile 1" evidence="8">
    <location>
        <begin position="76"/>
        <end position="255"/>
    </location>
</feature>
<keyword evidence="6" id="KW-0539">Nucleus</keyword>
<dbReference type="GO" id="GO:0005524">
    <property type="term" value="F:ATP binding"/>
    <property type="evidence" value="ECO:0007669"/>
    <property type="project" value="UniProtKB-KW"/>
</dbReference>
<reference evidence="9" key="2">
    <citation type="submission" date="2015-06" db="UniProtKB">
        <authorList>
            <consortium name="EnsemblMetazoa"/>
        </authorList>
    </citation>
    <scope>IDENTIFICATION</scope>
</reference>
<evidence type="ECO:0000313" key="10">
    <source>
        <dbReference type="Proteomes" id="UP000015104"/>
    </source>
</evidence>
<evidence type="ECO:0000259" key="8">
    <source>
        <dbReference type="PROSITE" id="PS50162"/>
    </source>
</evidence>
<proteinExistence type="predicted"/>
<name>T1JT98_TETUR</name>
<dbReference type="GO" id="GO:0000400">
    <property type="term" value="F:four-way junction DNA binding"/>
    <property type="evidence" value="ECO:0007669"/>
    <property type="project" value="TreeGrafter"/>
</dbReference>
<dbReference type="HOGENOM" id="CLU_041732_0_0_1"/>
<dbReference type="STRING" id="32264.T1JT98"/>
<keyword evidence="4" id="KW-0067">ATP-binding</keyword>
<dbReference type="InterPro" id="IPR052093">
    <property type="entry name" value="HR_Repair_Mediator"/>
</dbReference>
<dbReference type="InterPro" id="IPR027417">
    <property type="entry name" value="P-loop_NTPase"/>
</dbReference>
<evidence type="ECO:0000313" key="9">
    <source>
        <dbReference type="EnsemblMetazoa" id="tetur01g13350.1"/>
    </source>
</evidence>
<dbReference type="SUPFAM" id="SSF52540">
    <property type="entry name" value="P-loop containing nucleoside triphosphate hydrolases"/>
    <property type="match status" value="1"/>
</dbReference>
<dbReference type="Pfam" id="PF08423">
    <property type="entry name" value="Rad51"/>
    <property type="match status" value="1"/>
</dbReference>
<sequence length="352" mass="40084">MSKSIHCFKLPFKIKETLVKHRLAMSGDLSNLSIEQLSKITHLSLDECEEVVKVINNKESLYFDPASILLKRELAPGSTIPTLSAKLNNLLCDGFPLGRLCEIAGASGVGKTQICFQLCVTVQLPEDIGGLGADSLYIDVDNSFRFNRIAEISGFLREKTRNMIDFDEERISEHIFVERCEELSHLQVLVLEKLEPFIKQNPQVRLVIIDSIAYLLRYDFKGKAEERNALIWNMSNKLREIAATYNLCVIVTNHVRYEPESGKEKPALGNRWGHYCALRLFLEKHAESGVRVATLTKSVNQQEASIHFKIGPQGVYDAEEPIERATGSRNQDCHQEPLYTLFPYFRFPYLNF</sequence>
<dbReference type="PANTHER" id="PTHR46239:SF1">
    <property type="entry name" value="DNA REPAIR PROTEIN RAD51 HOMOLOG 3"/>
    <property type="match status" value="1"/>
</dbReference>
<evidence type="ECO:0000256" key="3">
    <source>
        <dbReference type="ARBA" id="ARBA00022763"/>
    </source>
</evidence>
<dbReference type="GO" id="GO:0007131">
    <property type="term" value="P:reciprocal meiotic recombination"/>
    <property type="evidence" value="ECO:0007669"/>
    <property type="project" value="TreeGrafter"/>
</dbReference>
<dbReference type="GO" id="GO:0005657">
    <property type="term" value="C:replication fork"/>
    <property type="evidence" value="ECO:0007669"/>
    <property type="project" value="TreeGrafter"/>
</dbReference>
<dbReference type="Proteomes" id="UP000015104">
    <property type="component" value="Unassembled WGS sequence"/>
</dbReference>
<dbReference type="PANTHER" id="PTHR46239">
    <property type="entry name" value="DNA REPAIR PROTEIN RAD51 HOMOLOG 3 RAD51C"/>
    <property type="match status" value="1"/>
</dbReference>
<evidence type="ECO:0000256" key="2">
    <source>
        <dbReference type="ARBA" id="ARBA00022741"/>
    </source>
</evidence>
<dbReference type="GO" id="GO:0000707">
    <property type="term" value="P:meiotic DNA recombinase assembly"/>
    <property type="evidence" value="ECO:0007669"/>
    <property type="project" value="TreeGrafter"/>
</dbReference>
<dbReference type="PIRSF" id="PIRSF005856">
    <property type="entry name" value="Rad51"/>
    <property type="match status" value="1"/>
</dbReference>
<keyword evidence="2" id="KW-0547">Nucleotide-binding</keyword>
<evidence type="ECO:0000256" key="1">
    <source>
        <dbReference type="ARBA" id="ARBA00004123"/>
    </source>
</evidence>
<evidence type="ECO:0000256" key="6">
    <source>
        <dbReference type="ARBA" id="ARBA00023242"/>
    </source>
</evidence>
<protein>
    <recommendedName>
        <fullName evidence="7">DNA repair protein RAD51 homolog 3</fullName>
    </recommendedName>
</protein>
<dbReference type="eggNOG" id="KOG1434">
    <property type="taxonomic scope" value="Eukaryota"/>
</dbReference>
<evidence type="ECO:0000256" key="4">
    <source>
        <dbReference type="ARBA" id="ARBA00022840"/>
    </source>
</evidence>
<evidence type="ECO:0000256" key="7">
    <source>
        <dbReference type="ARBA" id="ARBA00040674"/>
    </source>
</evidence>
<keyword evidence="10" id="KW-1185">Reference proteome</keyword>
<dbReference type="GO" id="GO:0033063">
    <property type="term" value="C:Rad51B-Rad51C-Rad51D-XRCC2 complex"/>
    <property type="evidence" value="ECO:0007669"/>
    <property type="project" value="TreeGrafter"/>
</dbReference>
<keyword evidence="3" id="KW-0227">DNA damage</keyword>
<accession>T1JT98</accession>
<dbReference type="GO" id="GO:0140664">
    <property type="term" value="F:ATP-dependent DNA damage sensor activity"/>
    <property type="evidence" value="ECO:0007669"/>
    <property type="project" value="InterPro"/>
</dbReference>
<keyword evidence="5" id="KW-0234">DNA repair</keyword>
<organism evidence="9 10">
    <name type="scientific">Tetranychus urticae</name>
    <name type="common">Two-spotted spider mite</name>
    <dbReference type="NCBI Taxonomy" id="32264"/>
    <lineage>
        <taxon>Eukaryota</taxon>
        <taxon>Metazoa</taxon>
        <taxon>Ecdysozoa</taxon>
        <taxon>Arthropoda</taxon>
        <taxon>Chelicerata</taxon>
        <taxon>Arachnida</taxon>
        <taxon>Acari</taxon>
        <taxon>Acariformes</taxon>
        <taxon>Trombidiformes</taxon>
        <taxon>Prostigmata</taxon>
        <taxon>Eleutherengona</taxon>
        <taxon>Raphignathae</taxon>
        <taxon>Tetranychoidea</taxon>
        <taxon>Tetranychidae</taxon>
        <taxon>Tetranychus</taxon>
    </lineage>
</organism>
<dbReference type="EMBL" id="CAEY01000474">
    <property type="status" value="NOT_ANNOTATED_CDS"/>
    <property type="molecule type" value="Genomic_DNA"/>
</dbReference>
<dbReference type="AlphaFoldDB" id="T1JT98"/>
<evidence type="ECO:0000256" key="5">
    <source>
        <dbReference type="ARBA" id="ARBA00023204"/>
    </source>
</evidence>
<dbReference type="PROSITE" id="PS50162">
    <property type="entry name" value="RECA_2"/>
    <property type="match status" value="1"/>
</dbReference>
<comment type="subcellular location">
    <subcellularLocation>
        <location evidence="1">Nucleus</location>
    </subcellularLocation>
</comment>
<dbReference type="InterPro" id="IPR020588">
    <property type="entry name" value="RecA_ATP-bd"/>
</dbReference>
<dbReference type="GO" id="GO:0033065">
    <property type="term" value="C:Rad51C-XRCC3 complex"/>
    <property type="evidence" value="ECO:0007669"/>
    <property type="project" value="TreeGrafter"/>
</dbReference>
<dbReference type="Gene3D" id="3.40.50.300">
    <property type="entry name" value="P-loop containing nucleotide triphosphate hydrolases"/>
    <property type="match status" value="1"/>
</dbReference>
<reference evidence="10" key="1">
    <citation type="submission" date="2011-08" db="EMBL/GenBank/DDBJ databases">
        <authorList>
            <person name="Rombauts S."/>
        </authorList>
    </citation>
    <scope>NUCLEOTIDE SEQUENCE</scope>
    <source>
        <strain evidence="10">London</strain>
    </source>
</reference>